<evidence type="ECO:0000313" key="1">
    <source>
        <dbReference type="EMBL" id="PCI93743.1"/>
    </source>
</evidence>
<dbReference type="AlphaFoldDB" id="A0A2A4YG18"/>
<gene>
    <name evidence="1" type="ORF">COB11_04805</name>
</gene>
<organism evidence="1 2">
    <name type="scientific">Aerophobetes bacterium</name>
    <dbReference type="NCBI Taxonomy" id="2030807"/>
    <lineage>
        <taxon>Bacteria</taxon>
        <taxon>Candidatus Aerophobota</taxon>
    </lineage>
</organism>
<reference evidence="2" key="1">
    <citation type="submission" date="2017-08" db="EMBL/GenBank/DDBJ databases">
        <title>A dynamic microbial community with high functional redundancy inhabits the cold, oxic subseafloor aquifer.</title>
        <authorList>
            <person name="Tully B.J."/>
            <person name="Wheat C.G."/>
            <person name="Glazer B.T."/>
            <person name="Huber J.A."/>
        </authorList>
    </citation>
    <scope>NUCLEOTIDE SEQUENCE [LARGE SCALE GENOMIC DNA]</scope>
</reference>
<sequence length="355" mass="41574">MLRKFVYLFINEIKLRQALLFIVLAAFHSFGGALFSEDQCSIFREYNSSDYQVINEFLLKYSRPITLCSFEGSNPVIAKKAADIYKESVFVVVNGKIKDSKNVIVLGKKLDFNDMERISECENCDVVLVRNVFYQFKSKWRQNLELIYNLGNYIIIELPSTNDDNQIPAREKKIVRKIEKYIFENKGMLFSKKTNPKGKTNVFVIKSTNNVLTRKSWFSKVVADSKHIIKSDFESKYLLKYRKEHPVWIKSKWEPGINLLTFKKCGGTHPKSQSLLNSLDRIKSKHNDCMPNNFIVKGNMLKMIDYEDPTHKNKNTFTSLRRYYLKQLILDPNYLNVEKNFLKFYKLSCFPKGGF</sequence>
<name>A0A2A4YG18_UNCAE</name>
<protein>
    <submittedName>
        <fullName evidence="1">Uncharacterized protein</fullName>
    </submittedName>
</protein>
<accession>A0A2A4YG18</accession>
<comment type="caution">
    <text evidence="1">The sequence shown here is derived from an EMBL/GenBank/DDBJ whole genome shotgun (WGS) entry which is preliminary data.</text>
</comment>
<evidence type="ECO:0000313" key="2">
    <source>
        <dbReference type="Proteomes" id="UP000217838"/>
    </source>
</evidence>
<dbReference type="EMBL" id="NVUU01000053">
    <property type="protein sequence ID" value="PCI93743.1"/>
    <property type="molecule type" value="Genomic_DNA"/>
</dbReference>
<dbReference type="Proteomes" id="UP000217838">
    <property type="component" value="Unassembled WGS sequence"/>
</dbReference>
<proteinExistence type="predicted"/>